<feature type="domain" description="HAMP" evidence="10">
    <location>
        <begin position="206"/>
        <end position="259"/>
    </location>
</feature>
<dbReference type="PANTHER" id="PTHR32089:SF114">
    <property type="entry name" value="METHYL-ACCEPTING CHEMOTAXIS PROTEIN MCPB"/>
    <property type="match status" value="1"/>
</dbReference>
<dbReference type="CDD" id="cd11386">
    <property type="entry name" value="MCP_signal"/>
    <property type="match status" value="1"/>
</dbReference>
<dbReference type="CDD" id="cd06225">
    <property type="entry name" value="HAMP"/>
    <property type="match status" value="1"/>
</dbReference>
<dbReference type="Pfam" id="PF00672">
    <property type="entry name" value="HAMP"/>
    <property type="match status" value="1"/>
</dbReference>
<keyword evidence="3 8" id="KW-0472">Membrane</keyword>
<evidence type="ECO:0000256" key="5">
    <source>
        <dbReference type="ARBA" id="ARBA00029447"/>
    </source>
</evidence>
<sequence>MRNLFTFKSLKMKILGGFSFVILLFLIFGMYIYYSVSDVNMDTESMINKDLQLLIASEQMAIRMANGIGLASGYVLFGYNDYKDIFEDETKKAQHYEKIVQEIGASAEFEELIGRAAEWRSAVEQDVFTEFENGNIEQATLNLTISSKEARQIMEGFEELAVESEVIIQHQGKNIIKNGNLTLYIALIALLIVIMISIVAAFVTSASITTPVKKVMERLKLIASGNLSHEPLKVKSKDEMAQLVMSTNEMSKNIRDLISEINNASLSISRQSEILSRSAKEVDIGSLQISTTMQELAGGTETQAIRTSELASIMVAFSTKVEEAKNNGYRIQKASSDLLHMTNEGSELMRASSQQMFRIDGIVKDAVGKVRGLDEKSDKISRLVSVIQEIADQTNLLALNAAIEAARAGEQGRGFAIVADEVRRLAEQVSTSVSDITSIVHDIQYESSLVTESLEDGYVEVAKGTKQIETTQETFNVIGHALTEMTSHVQVVSNNILDIAENTKKMNVSVTEIASISEESAAGVEQTSASSEQISNTIKEVANNANDLAMLAEDLNRQVNRFVHTPGSFGDKNGRSGIAGNNNNEAGRQKD</sequence>
<feature type="domain" description="Methyl-accepting transducer" evidence="9">
    <location>
        <begin position="278"/>
        <end position="535"/>
    </location>
</feature>
<evidence type="ECO:0000313" key="11">
    <source>
        <dbReference type="EMBL" id="MFD1609154.1"/>
    </source>
</evidence>
<dbReference type="InterPro" id="IPR003660">
    <property type="entry name" value="HAMP_dom"/>
</dbReference>
<evidence type="ECO:0000256" key="7">
    <source>
        <dbReference type="SAM" id="MobiDB-lite"/>
    </source>
</evidence>
<keyword evidence="2" id="KW-1003">Cell membrane</keyword>
<comment type="subcellular location">
    <subcellularLocation>
        <location evidence="1">Cell membrane</location>
    </subcellularLocation>
</comment>
<evidence type="ECO:0000256" key="4">
    <source>
        <dbReference type="ARBA" id="ARBA00023224"/>
    </source>
</evidence>
<feature type="compositionally biased region" description="Polar residues" evidence="7">
    <location>
        <begin position="579"/>
        <end position="591"/>
    </location>
</feature>
<name>A0ABW4HWH0_9BACI</name>
<keyword evidence="12" id="KW-1185">Reference proteome</keyword>
<dbReference type="EMBL" id="JBHUDE010000149">
    <property type="protein sequence ID" value="MFD1609154.1"/>
    <property type="molecule type" value="Genomic_DNA"/>
</dbReference>
<feature type="transmembrane region" description="Helical" evidence="8">
    <location>
        <begin position="181"/>
        <end position="203"/>
    </location>
</feature>
<evidence type="ECO:0000256" key="8">
    <source>
        <dbReference type="SAM" id="Phobius"/>
    </source>
</evidence>
<dbReference type="PROSITE" id="PS50111">
    <property type="entry name" value="CHEMOTAXIS_TRANSDUC_2"/>
    <property type="match status" value="1"/>
</dbReference>
<evidence type="ECO:0000256" key="3">
    <source>
        <dbReference type="ARBA" id="ARBA00023136"/>
    </source>
</evidence>
<dbReference type="PROSITE" id="PS50885">
    <property type="entry name" value="HAMP"/>
    <property type="match status" value="1"/>
</dbReference>
<dbReference type="Gene3D" id="6.10.340.10">
    <property type="match status" value="1"/>
</dbReference>
<dbReference type="Proteomes" id="UP001597221">
    <property type="component" value="Unassembled WGS sequence"/>
</dbReference>
<organism evidence="11 12">
    <name type="scientific">Oceanobacillus luteolus</name>
    <dbReference type="NCBI Taxonomy" id="1274358"/>
    <lineage>
        <taxon>Bacteria</taxon>
        <taxon>Bacillati</taxon>
        <taxon>Bacillota</taxon>
        <taxon>Bacilli</taxon>
        <taxon>Bacillales</taxon>
        <taxon>Bacillaceae</taxon>
        <taxon>Oceanobacillus</taxon>
    </lineage>
</organism>
<keyword evidence="4 6" id="KW-0807">Transducer</keyword>
<dbReference type="SMART" id="SM00283">
    <property type="entry name" value="MA"/>
    <property type="match status" value="1"/>
</dbReference>
<dbReference type="RefSeq" id="WP_251514308.1">
    <property type="nucleotide sequence ID" value="NZ_JAMBON010000016.1"/>
</dbReference>
<feature type="transmembrane region" description="Helical" evidence="8">
    <location>
        <begin position="12"/>
        <end position="34"/>
    </location>
</feature>
<comment type="caution">
    <text evidence="11">The sequence shown here is derived from an EMBL/GenBank/DDBJ whole genome shotgun (WGS) entry which is preliminary data.</text>
</comment>
<comment type="similarity">
    <text evidence="5">Belongs to the methyl-accepting chemotaxis (MCP) protein family.</text>
</comment>
<evidence type="ECO:0000259" key="9">
    <source>
        <dbReference type="PROSITE" id="PS50111"/>
    </source>
</evidence>
<dbReference type="Pfam" id="PF00015">
    <property type="entry name" value="MCPsignal"/>
    <property type="match status" value="1"/>
</dbReference>
<dbReference type="SUPFAM" id="SSF58104">
    <property type="entry name" value="Methyl-accepting chemotaxis protein (MCP) signaling domain"/>
    <property type="match status" value="1"/>
</dbReference>
<keyword evidence="8" id="KW-0812">Transmembrane</keyword>
<dbReference type="PANTHER" id="PTHR32089">
    <property type="entry name" value="METHYL-ACCEPTING CHEMOTAXIS PROTEIN MCPB"/>
    <property type="match status" value="1"/>
</dbReference>
<evidence type="ECO:0000256" key="1">
    <source>
        <dbReference type="ARBA" id="ARBA00004236"/>
    </source>
</evidence>
<keyword evidence="8" id="KW-1133">Transmembrane helix</keyword>
<evidence type="ECO:0000259" key="10">
    <source>
        <dbReference type="PROSITE" id="PS50885"/>
    </source>
</evidence>
<proteinExistence type="inferred from homology"/>
<accession>A0ABW4HWH0</accession>
<evidence type="ECO:0000256" key="2">
    <source>
        <dbReference type="ARBA" id="ARBA00022475"/>
    </source>
</evidence>
<evidence type="ECO:0000256" key="6">
    <source>
        <dbReference type="PROSITE-ProRule" id="PRU00284"/>
    </source>
</evidence>
<reference evidence="12" key="1">
    <citation type="journal article" date="2019" name="Int. J. Syst. Evol. Microbiol.">
        <title>The Global Catalogue of Microorganisms (GCM) 10K type strain sequencing project: providing services to taxonomists for standard genome sequencing and annotation.</title>
        <authorList>
            <consortium name="The Broad Institute Genomics Platform"/>
            <consortium name="The Broad Institute Genome Sequencing Center for Infectious Disease"/>
            <person name="Wu L."/>
            <person name="Ma J."/>
        </authorList>
    </citation>
    <scope>NUCLEOTIDE SEQUENCE [LARGE SCALE GENOMIC DNA]</scope>
    <source>
        <strain evidence="12">CGMCC 1.12376</strain>
    </source>
</reference>
<gene>
    <name evidence="11" type="ORF">ACFSBH_16175</name>
</gene>
<protein>
    <submittedName>
        <fullName evidence="11">Methyl-accepting chemotaxis protein</fullName>
    </submittedName>
</protein>
<evidence type="ECO:0000313" key="12">
    <source>
        <dbReference type="Proteomes" id="UP001597221"/>
    </source>
</evidence>
<dbReference type="InterPro" id="IPR004089">
    <property type="entry name" value="MCPsignal_dom"/>
</dbReference>
<dbReference type="SMART" id="SM00304">
    <property type="entry name" value="HAMP"/>
    <property type="match status" value="1"/>
</dbReference>
<dbReference type="Gene3D" id="1.10.287.950">
    <property type="entry name" value="Methyl-accepting chemotaxis protein"/>
    <property type="match status" value="1"/>
</dbReference>
<feature type="region of interest" description="Disordered" evidence="7">
    <location>
        <begin position="565"/>
        <end position="591"/>
    </location>
</feature>